<gene>
    <name evidence="1" type="ORF">DGAL_LOCUS4872</name>
</gene>
<comment type="caution">
    <text evidence="1">The sequence shown here is derived from an EMBL/GenBank/DDBJ whole genome shotgun (WGS) entry which is preliminary data.</text>
</comment>
<organism evidence="1 2">
    <name type="scientific">Daphnia galeata</name>
    <dbReference type="NCBI Taxonomy" id="27404"/>
    <lineage>
        <taxon>Eukaryota</taxon>
        <taxon>Metazoa</taxon>
        <taxon>Ecdysozoa</taxon>
        <taxon>Arthropoda</taxon>
        <taxon>Crustacea</taxon>
        <taxon>Branchiopoda</taxon>
        <taxon>Diplostraca</taxon>
        <taxon>Cladocera</taxon>
        <taxon>Anomopoda</taxon>
        <taxon>Daphniidae</taxon>
        <taxon>Daphnia</taxon>
    </lineage>
</organism>
<evidence type="ECO:0000313" key="1">
    <source>
        <dbReference type="EMBL" id="CAH0102463.1"/>
    </source>
</evidence>
<keyword evidence="2" id="KW-1185">Reference proteome</keyword>
<accession>A0A8J2RP72</accession>
<proteinExistence type="predicted"/>
<name>A0A8J2RP72_9CRUS</name>
<reference evidence="1" key="1">
    <citation type="submission" date="2021-11" db="EMBL/GenBank/DDBJ databases">
        <authorList>
            <person name="Schell T."/>
        </authorList>
    </citation>
    <scope>NUCLEOTIDE SEQUENCE</scope>
    <source>
        <strain evidence="1">M5</strain>
    </source>
</reference>
<dbReference type="Proteomes" id="UP000789390">
    <property type="component" value="Unassembled WGS sequence"/>
</dbReference>
<dbReference type="AlphaFoldDB" id="A0A8J2RP72"/>
<protein>
    <submittedName>
        <fullName evidence="1">Uncharacterized protein</fullName>
    </submittedName>
</protein>
<sequence length="140" mass="15543">MSYYTPYWLNSFRHVTDISVSLYCTDDQTLYSGYIDGSHSTDVESFWGKLVNKARKLWNVKTSVDPTEGTKSIYDRELVTIEERQGGEINGSFIGEATIRSSSCAIASVPCSCTSATGTCACASTGLHLHRCPLYLWRCC</sequence>
<evidence type="ECO:0000313" key="2">
    <source>
        <dbReference type="Proteomes" id="UP000789390"/>
    </source>
</evidence>
<dbReference type="EMBL" id="CAKKLH010000082">
    <property type="protein sequence ID" value="CAH0102463.1"/>
    <property type="molecule type" value="Genomic_DNA"/>
</dbReference>